<accession>A0A226DU39</accession>
<dbReference type="Gene3D" id="6.10.140.2220">
    <property type="match status" value="1"/>
</dbReference>
<dbReference type="PROSITE" id="PS50005">
    <property type="entry name" value="TPR"/>
    <property type="match status" value="1"/>
</dbReference>
<sequence length="725" mass="83813">MTDSNPLEDNYFRLHRLIYNTAPGIFRHEFDRLWSQFSGKSWENGAHSGSRFISGPGLAQYQTSLKIQQQQLKSGNCLAWDLPILFESIASLNFSLGLATPQRDFDELKGIRNHRGNKEDEKDDEKQQDDRVEKLKEEGNEMFKKGEYWRAIKKYTEAIREEKVGSILLATLYSNRSASFLAVEFLSEAKNDAKTSINLRPQWGKAYYRLGKVYEKQSKYSKALQNYKMGFKFDPQNFTIANQLHHASFMAEKQKRQEHLDPSLLPPTEKEMMKRASKIAGPAALLLENLLKQNPNLGLDDPCLEADKYFNGWGGCKKDPAHAALLFSKEVEKGNANAMYRLGVMMLEGNGVQADVVQSFQLRKRAAEMDPLLETYPGSEEKLVREGVREAQHSLGLNYAEGCCVKQDFQQYWYMKALRNGYGYSAINIAVLFLEGQGRPVDIERAVEFWKIAALFGAHRAMQSLAYHYYSRRQKSIAIQWYAFAIHHNSMDHHLRGLFSEASIPPDFDADVFEDALDDELLNNVRTKEFVSIKDYECDWEGIERRRKDRKKRLVKETDLDFPAYRKKLITDHRTMWNKHKGIKLEDREAKALSKKGNLSSAMTPNLIGLKPITFKDMDKLVEDKIYDGFALKIGYGCTFTIVNPYYRKANDGRWSVRVDDPNLLMKHPLLKATHRCRYCGKTDYPGKERVTCRRCKRVSYCSRLCRHKDATELQHNLVCFKNRM</sequence>
<dbReference type="AlphaFoldDB" id="A0A226DU39"/>
<dbReference type="EMBL" id="LNIX01000011">
    <property type="protein sequence ID" value="OXA49015.1"/>
    <property type="molecule type" value="Genomic_DNA"/>
</dbReference>
<gene>
    <name evidence="9" type="ORF">Fcan01_16568</name>
</gene>
<proteinExistence type="predicted"/>
<dbReference type="STRING" id="158441.A0A226DU39"/>
<evidence type="ECO:0000256" key="1">
    <source>
        <dbReference type="ARBA" id="ARBA00022723"/>
    </source>
</evidence>
<dbReference type="Pfam" id="PF01753">
    <property type="entry name" value="zf-MYND"/>
    <property type="match status" value="1"/>
</dbReference>
<comment type="caution">
    <text evidence="9">The sequence shown here is derived from an EMBL/GenBank/DDBJ whole genome shotgun (WGS) entry which is preliminary data.</text>
</comment>
<dbReference type="PROSITE" id="PS50293">
    <property type="entry name" value="TPR_REGION"/>
    <property type="match status" value="1"/>
</dbReference>
<dbReference type="SUPFAM" id="SSF48452">
    <property type="entry name" value="TPR-like"/>
    <property type="match status" value="1"/>
</dbReference>
<dbReference type="OrthoDB" id="2423701at2759"/>
<reference evidence="9 10" key="1">
    <citation type="submission" date="2015-12" db="EMBL/GenBank/DDBJ databases">
        <title>The genome of Folsomia candida.</title>
        <authorList>
            <person name="Faddeeva A."/>
            <person name="Derks M.F."/>
            <person name="Anvar Y."/>
            <person name="Smit S."/>
            <person name="Van Straalen N."/>
            <person name="Roelofs D."/>
        </authorList>
    </citation>
    <scope>NUCLEOTIDE SEQUENCE [LARGE SCALE GENOMIC DNA]</scope>
    <source>
        <strain evidence="9 10">VU population</strain>
        <tissue evidence="9">Whole body</tissue>
    </source>
</reference>
<keyword evidence="3 6" id="KW-0863">Zinc-finger</keyword>
<dbReference type="PANTHER" id="PTHR22904:SF523">
    <property type="entry name" value="STRESS-INDUCED-PHOSPHOPROTEIN 1"/>
    <property type="match status" value="1"/>
</dbReference>
<evidence type="ECO:0000256" key="3">
    <source>
        <dbReference type="ARBA" id="ARBA00022771"/>
    </source>
</evidence>
<evidence type="ECO:0000256" key="4">
    <source>
        <dbReference type="ARBA" id="ARBA00022803"/>
    </source>
</evidence>
<dbReference type="SMART" id="SM00028">
    <property type="entry name" value="TPR"/>
    <property type="match status" value="3"/>
</dbReference>
<dbReference type="Proteomes" id="UP000198287">
    <property type="component" value="Unassembled WGS sequence"/>
</dbReference>
<organism evidence="9 10">
    <name type="scientific">Folsomia candida</name>
    <name type="common">Springtail</name>
    <dbReference type="NCBI Taxonomy" id="158441"/>
    <lineage>
        <taxon>Eukaryota</taxon>
        <taxon>Metazoa</taxon>
        <taxon>Ecdysozoa</taxon>
        <taxon>Arthropoda</taxon>
        <taxon>Hexapoda</taxon>
        <taxon>Collembola</taxon>
        <taxon>Entomobryomorpha</taxon>
        <taxon>Isotomoidea</taxon>
        <taxon>Isotomidae</taxon>
        <taxon>Proisotominae</taxon>
        <taxon>Folsomia</taxon>
    </lineage>
</organism>
<dbReference type="GO" id="GO:0051879">
    <property type="term" value="F:Hsp90 protein binding"/>
    <property type="evidence" value="ECO:0007669"/>
    <property type="project" value="TreeGrafter"/>
</dbReference>
<dbReference type="PANTHER" id="PTHR22904">
    <property type="entry name" value="TPR REPEAT CONTAINING PROTEIN"/>
    <property type="match status" value="1"/>
</dbReference>
<keyword evidence="5" id="KW-0862">Zinc</keyword>
<evidence type="ECO:0000256" key="2">
    <source>
        <dbReference type="ARBA" id="ARBA00022737"/>
    </source>
</evidence>
<dbReference type="InterPro" id="IPR006597">
    <property type="entry name" value="Sel1-like"/>
</dbReference>
<dbReference type="InterPro" id="IPR011990">
    <property type="entry name" value="TPR-like_helical_dom_sf"/>
</dbReference>
<dbReference type="InterPro" id="IPR002893">
    <property type="entry name" value="Znf_MYND"/>
</dbReference>
<feature type="domain" description="MYND-type" evidence="8">
    <location>
        <begin position="677"/>
        <end position="720"/>
    </location>
</feature>
<keyword evidence="2" id="KW-0677">Repeat</keyword>
<dbReference type="SMART" id="SM00671">
    <property type="entry name" value="SEL1"/>
    <property type="match status" value="6"/>
</dbReference>
<dbReference type="Pfam" id="PF00515">
    <property type="entry name" value="TPR_1"/>
    <property type="match status" value="1"/>
</dbReference>
<evidence type="ECO:0000259" key="8">
    <source>
        <dbReference type="PROSITE" id="PS50865"/>
    </source>
</evidence>
<evidence type="ECO:0000313" key="10">
    <source>
        <dbReference type="Proteomes" id="UP000198287"/>
    </source>
</evidence>
<dbReference type="SUPFAM" id="SSF81901">
    <property type="entry name" value="HCP-like"/>
    <property type="match status" value="1"/>
</dbReference>
<name>A0A226DU39_FOLCA</name>
<evidence type="ECO:0000256" key="7">
    <source>
        <dbReference type="PROSITE-ProRule" id="PRU00339"/>
    </source>
</evidence>
<evidence type="ECO:0000256" key="5">
    <source>
        <dbReference type="ARBA" id="ARBA00022833"/>
    </source>
</evidence>
<dbReference type="GO" id="GO:0008270">
    <property type="term" value="F:zinc ion binding"/>
    <property type="evidence" value="ECO:0007669"/>
    <property type="project" value="UniProtKB-KW"/>
</dbReference>
<dbReference type="Gene3D" id="1.25.40.10">
    <property type="entry name" value="Tetratricopeptide repeat domain"/>
    <property type="match status" value="2"/>
</dbReference>
<feature type="repeat" description="TPR" evidence="7">
    <location>
        <begin position="204"/>
        <end position="237"/>
    </location>
</feature>
<dbReference type="SUPFAM" id="SSF144232">
    <property type="entry name" value="HIT/MYND zinc finger-like"/>
    <property type="match status" value="1"/>
</dbReference>
<protein>
    <submittedName>
        <fullName evidence="9">DnaJ subfamily C member 7</fullName>
    </submittedName>
</protein>
<keyword evidence="4 7" id="KW-0802">TPR repeat</keyword>
<evidence type="ECO:0000313" key="9">
    <source>
        <dbReference type="EMBL" id="OXA49015.1"/>
    </source>
</evidence>
<dbReference type="PROSITE" id="PS50865">
    <property type="entry name" value="ZF_MYND_2"/>
    <property type="match status" value="1"/>
</dbReference>
<evidence type="ECO:0000256" key="6">
    <source>
        <dbReference type="PROSITE-ProRule" id="PRU00134"/>
    </source>
</evidence>
<keyword evidence="1" id="KW-0479">Metal-binding</keyword>
<dbReference type="InterPro" id="IPR019734">
    <property type="entry name" value="TPR_rpt"/>
</dbReference>
<dbReference type="Pfam" id="PF08238">
    <property type="entry name" value="Sel1"/>
    <property type="match status" value="4"/>
</dbReference>
<keyword evidence="10" id="KW-1185">Reference proteome</keyword>